<dbReference type="Proteomes" id="UP001202328">
    <property type="component" value="Unassembled WGS sequence"/>
</dbReference>
<name>A0AAD4X660_9MAGN</name>
<reference evidence="1" key="1">
    <citation type="submission" date="2022-04" db="EMBL/GenBank/DDBJ databases">
        <title>A functionally conserved STORR gene fusion in Papaver species that diverged 16.8 million years ago.</title>
        <authorList>
            <person name="Catania T."/>
        </authorList>
    </citation>
    <scope>NUCLEOTIDE SEQUENCE</scope>
    <source>
        <strain evidence="1">S-188037</strain>
    </source>
</reference>
<organism evidence="1 2">
    <name type="scientific">Papaver atlanticum</name>
    <dbReference type="NCBI Taxonomy" id="357466"/>
    <lineage>
        <taxon>Eukaryota</taxon>
        <taxon>Viridiplantae</taxon>
        <taxon>Streptophyta</taxon>
        <taxon>Embryophyta</taxon>
        <taxon>Tracheophyta</taxon>
        <taxon>Spermatophyta</taxon>
        <taxon>Magnoliopsida</taxon>
        <taxon>Ranunculales</taxon>
        <taxon>Papaveraceae</taxon>
        <taxon>Papaveroideae</taxon>
        <taxon>Papaver</taxon>
    </lineage>
</organism>
<evidence type="ECO:0000313" key="2">
    <source>
        <dbReference type="Proteomes" id="UP001202328"/>
    </source>
</evidence>
<dbReference type="EMBL" id="JAJJMB010015809">
    <property type="protein sequence ID" value="KAI3851879.1"/>
    <property type="molecule type" value="Genomic_DNA"/>
</dbReference>
<evidence type="ECO:0000313" key="1">
    <source>
        <dbReference type="EMBL" id="KAI3851879.1"/>
    </source>
</evidence>
<protein>
    <submittedName>
        <fullName evidence="1">Uncharacterized protein</fullName>
    </submittedName>
</protein>
<keyword evidence="2" id="KW-1185">Reference proteome</keyword>
<comment type="caution">
    <text evidence="1">The sequence shown here is derived from an EMBL/GenBank/DDBJ whole genome shotgun (WGS) entry which is preliminary data.</text>
</comment>
<proteinExistence type="predicted"/>
<sequence>MIIEANARVSDPVHGLGGFAMSLSEQLDYLSSELDLVNQQIQFHRQTRQAVQKPF</sequence>
<accession>A0AAD4X660</accession>
<dbReference type="AlphaFoldDB" id="A0AAD4X660"/>
<gene>
    <name evidence="1" type="ORF">MKW98_019878</name>
</gene>